<gene>
    <name evidence="1" type="ORF">BROSI_A0922</name>
</gene>
<name>A0ABQ0JUL2_9BACT</name>
<dbReference type="Proteomes" id="UP000032309">
    <property type="component" value="Unassembled WGS sequence"/>
</dbReference>
<comment type="caution">
    <text evidence="1">The sequence shown here is derived from an EMBL/GenBank/DDBJ whole genome shotgun (WGS) entry which is preliminary data.</text>
</comment>
<sequence>MGRVITDNEAEQMLRVILRSWVRVFPRENITLYEIYISTDIHSTKNQASRLDVSVWEHTENTAHSHAVLFRREDSQKHLKYFPQSQVPLPR</sequence>
<protein>
    <submittedName>
        <fullName evidence="1">Uncharacterized protein</fullName>
    </submittedName>
</protein>
<organism evidence="1 2">
    <name type="scientific">Candidatus Brocadia sinica JPN1</name>
    <dbReference type="NCBI Taxonomy" id="1197129"/>
    <lineage>
        <taxon>Bacteria</taxon>
        <taxon>Pseudomonadati</taxon>
        <taxon>Planctomycetota</taxon>
        <taxon>Candidatus Brocadiia</taxon>
        <taxon>Candidatus Brocadiales</taxon>
        <taxon>Candidatus Brocadiaceae</taxon>
        <taxon>Candidatus Brocadia</taxon>
    </lineage>
</organism>
<accession>A0ABQ0JUL2</accession>
<evidence type="ECO:0000313" key="1">
    <source>
        <dbReference type="EMBL" id="GAN32408.1"/>
    </source>
</evidence>
<reference evidence="2" key="1">
    <citation type="journal article" date="2015" name="Genome Announc.">
        <title>Draft Genome Sequence of an Anaerobic Ammonium-Oxidizing Bacterium, "Candidatus Brocadia sinica".</title>
        <authorList>
            <person name="Oshiki M."/>
            <person name="Shinyako-Hata K."/>
            <person name="Satoh H."/>
            <person name="Okabe S."/>
        </authorList>
    </citation>
    <scope>NUCLEOTIDE SEQUENCE [LARGE SCALE GENOMIC DNA]</scope>
    <source>
        <strain evidence="2">JPN1</strain>
    </source>
</reference>
<evidence type="ECO:0000313" key="2">
    <source>
        <dbReference type="Proteomes" id="UP000032309"/>
    </source>
</evidence>
<proteinExistence type="predicted"/>
<keyword evidence="2" id="KW-1185">Reference proteome</keyword>
<dbReference type="EMBL" id="BAFN01000001">
    <property type="protein sequence ID" value="GAN32408.1"/>
    <property type="molecule type" value="Genomic_DNA"/>
</dbReference>